<evidence type="ECO:0000259" key="1">
    <source>
        <dbReference type="PROSITE" id="PS50206"/>
    </source>
</evidence>
<dbReference type="InterPro" id="IPR036873">
    <property type="entry name" value="Rhodanese-like_dom_sf"/>
</dbReference>
<evidence type="ECO:0000313" key="2">
    <source>
        <dbReference type="EMBL" id="MBM7588973.1"/>
    </source>
</evidence>
<dbReference type="InterPro" id="IPR050229">
    <property type="entry name" value="GlpE_sulfurtransferase"/>
</dbReference>
<dbReference type="SUPFAM" id="SSF52821">
    <property type="entry name" value="Rhodanese/Cell cycle control phosphatase"/>
    <property type="match status" value="1"/>
</dbReference>
<dbReference type="Gene3D" id="3.40.250.10">
    <property type="entry name" value="Rhodanese-like domain"/>
    <property type="match status" value="1"/>
</dbReference>
<protein>
    <submittedName>
        <fullName evidence="2">Rhodanese-related sulfurtransferase</fullName>
    </submittedName>
</protein>
<feature type="domain" description="Rhodanese" evidence="1">
    <location>
        <begin position="20"/>
        <end position="104"/>
    </location>
</feature>
<dbReference type="RefSeq" id="WP_204516679.1">
    <property type="nucleotide sequence ID" value="NZ_BAABIN010000009.1"/>
</dbReference>
<dbReference type="Pfam" id="PF00581">
    <property type="entry name" value="Rhodanese"/>
    <property type="match status" value="1"/>
</dbReference>
<gene>
    <name evidence="2" type="ORF">JOD01_000559</name>
</gene>
<dbReference type="PANTHER" id="PTHR43031">
    <property type="entry name" value="FAD-DEPENDENT OXIDOREDUCTASE"/>
    <property type="match status" value="1"/>
</dbReference>
<name>A0A938XWI8_9BACL</name>
<sequence length="108" mass="12324">MTAVSFNEQFPSDIHERLKNKDRMIILDVREQEEWESGHIPNAKHIPLNELPERLQELDRQTETVVVCRSGGRSSKACEFLAAQGYNVTNMNGGMNKWYGEVETGKST</sequence>
<dbReference type="PANTHER" id="PTHR43031:SF17">
    <property type="entry name" value="SULFURTRANSFERASE YTWF-RELATED"/>
    <property type="match status" value="1"/>
</dbReference>
<dbReference type="AlphaFoldDB" id="A0A938XWI8"/>
<dbReference type="SMART" id="SM00450">
    <property type="entry name" value="RHOD"/>
    <property type="match status" value="1"/>
</dbReference>
<dbReference type="InterPro" id="IPR001763">
    <property type="entry name" value="Rhodanese-like_dom"/>
</dbReference>
<keyword evidence="3" id="KW-1185">Reference proteome</keyword>
<evidence type="ECO:0000313" key="3">
    <source>
        <dbReference type="Proteomes" id="UP000717624"/>
    </source>
</evidence>
<dbReference type="FunFam" id="3.40.250.10:FF:000049">
    <property type="entry name" value="Phage shock protein E"/>
    <property type="match status" value="1"/>
</dbReference>
<dbReference type="PROSITE" id="PS50206">
    <property type="entry name" value="RHODANESE_3"/>
    <property type="match status" value="1"/>
</dbReference>
<dbReference type="Proteomes" id="UP000717624">
    <property type="component" value="Unassembled WGS sequence"/>
</dbReference>
<dbReference type="CDD" id="cd00158">
    <property type="entry name" value="RHOD"/>
    <property type="match status" value="1"/>
</dbReference>
<organism evidence="2 3">
    <name type="scientific">Brevibacillus fulvus</name>
    <dbReference type="NCBI Taxonomy" id="1125967"/>
    <lineage>
        <taxon>Bacteria</taxon>
        <taxon>Bacillati</taxon>
        <taxon>Bacillota</taxon>
        <taxon>Bacilli</taxon>
        <taxon>Bacillales</taxon>
        <taxon>Paenibacillaceae</taxon>
        <taxon>Brevibacillus</taxon>
    </lineage>
</organism>
<dbReference type="EMBL" id="JAFBEB010000001">
    <property type="protein sequence ID" value="MBM7588973.1"/>
    <property type="molecule type" value="Genomic_DNA"/>
</dbReference>
<comment type="caution">
    <text evidence="2">The sequence shown here is derived from an EMBL/GenBank/DDBJ whole genome shotgun (WGS) entry which is preliminary data.</text>
</comment>
<proteinExistence type="predicted"/>
<reference evidence="2" key="1">
    <citation type="submission" date="2021-01" db="EMBL/GenBank/DDBJ databases">
        <title>Genomic Encyclopedia of Type Strains, Phase IV (KMG-IV): sequencing the most valuable type-strain genomes for metagenomic binning, comparative biology and taxonomic classification.</title>
        <authorList>
            <person name="Goeker M."/>
        </authorList>
    </citation>
    <scope>NUCLEOTIDE SEQUENCE</scope>
    <source>
        <strain evidence="2">DSM 25523</strain>
    </source>
</reference>
<accession>A0A938XWI8</accession>